<protein>
    <submittedName>
        <fullName evidence="3">DUF4190 domain-containing protein</fullName>
    </submittedName>
</protein>
<dbReference type="RefSeq" id="WP_136423424.1">
    <property type="nucleotide sequence ID" value="NZ_SSSN01000003.1"/>
</dbReference>
<evidence type="ECO:0000313" key="4">
    <source>
        <dbReference type="Proteomes" id="UP000307380"/>
    </source>
</evidence>
<dbReference type="OrthoDB" id="5076418at2"/>
<keyword evidence="2" id="KW-0812">Transmembrane</keyword>
<accession>A0A4S4FXH3</accession>
<feature type="transmembrane region" description="Helical" evidence="2">
    <location>
        <begin position="72"/>
        <end position="99"/>
    </location>
</feature>
<evidence type="ECO:0000256" key="2">
    <source>
        <dbReference type="SAM" id="Phobius"/>
    </source>
</evidence>
<reference evidence="3 4" key="1">
    <citation type="submission" date="2019-04" db="EMBL/GenBank/DDBJ databases">
        <authorList>
            <person name="Jiang L."/>
        </authorList>
    </citation>
    <scope>NUCLEOTIDE SEQUENCE [LARGE SCALE GENOMIC DNA]</scope>
    <source>
        <strain evidence="3 4">YIM 131861</strain>
    </source>
</reference>
<dbReference type="AlphaFoldDB" id="A0A4S4FXH3"/>
<evidence type="ECO:0000256" key="1">
    <source>
        <dbReference type="SAM" id="MobiDB-lite"/>
    </source>
</evidence>
<sequence length="133" mass="13462">MTSLTPLGDPSSSTPVGPPPPPLQQPAPVVPGRTLGIVGFALSFFAVLNLAGLVLCIVALVRSKRAGSGNGFALAGIIIASIGIAIAVLIAALTIPMLVDAALTCQRLGDGVHQVGNATYTCTPTSFRVFHSM</sequence>
<evidence type="ECO:0000313" key="3">
    <source>
        <dbReference type="EMBL" id="THG35720.1"/>
    </source>
</evidence>
<gene>
    <name evidence="3" type="ORF">E6C70_06730</name>
</gene>
<keyword evidence="2" id="KW-0472">Membrane</keyword>
<comment type="caution">
    <text evidence="3">The sequence shown here is derived from an EMBL/GenBank/DDBJ whole genome shotgun (WGS) entry which is preliminary data.</text>
</comment>
<keyword evidence="4" id="KW-1185">Reference proteome</keyword>
<feature type="transmembrane region" description="Helical" evidence="2">
    <location>
        <begin position="37"/>
        <end position="60"/>
    </location>
</feature>
<feature type="compositionally biased region" description="Pro residues" evidence="1">
    <location>
        <begin position="16"/>
        <end position="25"/>
    </location>
</feature>
<dbReference type="EMBL" id="SSSN01000003">
    <property type="protein sequence ID" value="THG35720.1"/>
    <property type="molecule type" value="Genomic_DNA"/>
</dbReference>
<dbReference type="Proteomes" id="UP000307380">
    <property type="component" value="Unassembled WGS sequence"/>
</dbReference>
<keyword evidence="2" id="KW-1133">Transmembrane helix</keyword>
<name>A0A4S4FXH3_9MICO</name>
<feature type="region of interest" description="Disordered" evidence="1">
    <location>
        <begin position="1"/>
        <end position="25"/>
    </location>
</feature>
<proteinExistence type="predicted"/>
<organism evidence="3 4">
    <name type="scientific">Orlajensenia flava</name>
    <dbReference type="NCBI Taxonomy" id="2565934"/>
    <lineage>
        <taxon>Bacteria</taxon>
        <taxon>Bacillati</taxon>
        <taxon>Actinomycetota</taxon>
        <taxon>Actinomycetes</taxon>
        <taxon>Micrococcales</taxon>
        <taxon>Microbacteriaceae</taxon>
        <taxon>Orlajensenia</taxon>
    </lineage>
</organism>